<dbReference type="EMBL" id="CM000881">
    <property type="protein sequence ID" value="PNT71297.1"/>
    <property type="molecule type" value="Genomic_DNA"/>
</dbReference>
<evidence type="ECO:0008006" key="8">
    <source>
        <dbReference type="Google" id="ProtNLM"/>
    </source>
</evidence>
<reference evidence="5" key="2">
    <citation type="submission" date="2017-06" db="EMBL/GenBank/DDBJ databases">
        <title>WGS assembly of Brachypodium distachyon.</title>
        <authorList>
            <consortium name="The International Brachypodium Initiative"/>
            <person name="Lucas S."/>
            <person name="Harmon-Smith M."/>
            <person name="Lail K."/>
            <person name="Tice H."/>
            <person name="Grimwood J."/>
            <person name="Bruce D."/>
            <person name="Barry K."/>
            <person name="Shu S."/>
            <person name="Lindquist E."/>
            <person name="Wang M."/>
            <person name="Pitluck S."/>
            <person name="Vogel J.P."/>
            <person name="Garvin D.F."/>
            <person name="Mockler T.C."/>
            <person name="Schmutz J."/>
            <person name="Rokhsar D."/>
            <person name="Bevan M.W."/>
        </authorList>
    </citation>
    <scope>NUCLEOTIDE SEQUENCE</scope>
    <source>
        <strain evidence="5">Bd21</strain>
    </source>
</reference>
<evidence type="ECO:0000256" key="2">
    <source>
        <dbReference type="ARBA" id="ARBA00022723"/>
    </source>
</evidence>
<dbReference type="PANTHER" id="PTHR22748:SF19">
    <property type="entry name" value="ENDONUCLEASE_EXONUCLEASE_PHOSPHATASE DOMAIN-CONTAINING PROTEIN"/>
    <property type="match status" value="1"/>
</dbReference>
<dbReference type="PANTHER" id="PTHR22748">
    <property type="entry name" value="AP ENDONUCLEASE"/>
    <property type="match status" value="1"/>
</dbReference>
<keyword evidence="3" id="KW-0378">Hydrolase</keyword>
<dbReference type="OrthoDB" id="691861at2759"/>
<feature type="non-terminal residue" evidence="5">
    <location>
        <position position="82"/>
    </location>
</feature>
<evidence type="ECO:0000313" key="5">
    <source>
        <dbReference type="EMBL" id="PNT71297.1"/>
    </source>
</evidence>
<keyword evidence="7" id="KW-1185">Reference proteome</keyword>
<dbReference type="EnsemblPlants" id="PNT71297">
    <property type="protein sequence ID" value="PNT71297"/>
    <property type="gene ID" value="BRADI_2g25972v3"/>
</dbReference>
<dbReference type="GO" id="GO:0005634">
    <property type="term" value="C:nucleus"/>
    <property type="evidence" value="ECO:0000318"/>
    <property type="project" value="GO_Central"/>
</dbReference>
<dbReference type="Proteomes" id="UP000008810">
    <property type="component" value="Chromosome 2"/>
</dbReference>
<reference evidence="5 6" key="1">
    <citation type="journal article" date="2010" name="Nature">
        <title>Genome sequencing and analysis of the model grass Brachypodium distachyon.</title>
        <authorList>
            <consortium name="International Brachypodium Initiative"/>
        </authorList>
    </citation>
    <scope>NUCLEOTIDE SEQUENCE [LARGE SCALE GENOMIC DNA]</scope>
    <source>
        <strain evidence="5 6">Bd21</strain>
    </source>
</reference>
<dbReference type="GO" id="GO:0008311">
    <property type="term" value="F:double-stranded DNA 3'-5' DNA exonuclease activity"/>
    <property type="evidence" value="ECO:0000318"/>
    <property type="project" value="GO_Central"/>
</dbReference>
<evidence type="ECO:0000313" key="7">
    <source>
        <dbReference type="Proteomes" id="UP000008810"/>
    </source>
</evidence>
<dbReference type="InterPro" id="IPR004808">
    <property type="entry name" value="AP_endonuc_1"/>
</dbReference>
<reference evidence="6" key="3">
    <citation type="submission" date="2018-08" db="UniProtKB">
        <authorList>
            <consortium name="EnsemblPlants"/>
        </authorList>
    </citation>
    <scope>IDENTIFICATION</scope>
    <source>
        <strain evidence="6">cv. Bd21</strain>
    </source>
</reference>
<dbReference type="GO" id="GO:0003906">
    <property type="term" value="F:DNA-(apurinic or apyrimidinic site) endonuclease activity"/>
    <property type="evidence" value="ECO:0000318"/>
    <property type="project" value="GO_Central"/>
</dbReference>
<protein>
    <recommendedName>
        <fullName evidence="8">Endonuclease/exonuclease/phosphatase domain-containing protein</fullName>
    </recommendedName>
</protein>
<comment type="cofactor">
    <cofactor evidence="1">
        <name>Mg(2+)</name>
        <dbReference type="ChEBI" id="CHEBI:18420"/>
    </cofactor>
</comment>
<sequence length="82" mass="8862">MAASPKILVWNARGLNSRAKRRAVFQVVSTSAASVVCIQETKLHLITSSIVLQCLGAEFSDFFFLPAEGTRGGILLAWKPGE</sequence>
<accession>A0A2K2DAJ3</accession>
<keyword evidence="4" id="KW-0460">Magnesium</keyword>
<dbReference type="GO" id="GO:0008081">
    <property type="term" value="F:phosphoric diester hydrolase activity"/>
    <property type="evidence" value="ECO:0000318"/>
    <property type="project" value="GO_Central"/>
</dbReference>
<dbReference type="Gene3D" id="3.60.10.10">
    <property type="entry name" value="Endonuclease/exonuclease/phosphatase"/>
    <property type="match status" value="1"/>
</dbReference>
<organism evidence="5">
    <name type="scientific">Brachypodium distachyon</name>
    <name type="common">Purple false brome</name>
    <name type="synonym">Trachynia distachya</name>
    <dbReference type="NCBI Taxonomy" id="15368"/>
    <lineage>
        <taxon>Eukaryota</taxon>
        <taxon>Viridiplantae</taxon>
        <taxon>Streptophyta</taxon>
        <taxon>Embryophyta</taxon>
        <taxon>Tracheophyta</taxon>
        <taxon>Spermatophyta</taxon>
        <taxon>Magnoliopsida</taxon>
        <taxon>Liliopsida</taxon>
        <taxon>Poales</taxon>
        <taxon>Poaceae</taxon>
        <taxon>BOP clade</taxon>
        <taxon>Pooideae</taxon>
        <taxon>Stipodae</taxon>
        <taxon>Brachypodieae</taxon>
        <taxon>Brachypodium</taxon>
    </lineage>
</organism>
<dbReference type="GO" id="GO:0046872">
    <property type="term" value="F:metal ion binding"/>
    <property type="evidence" value="ECO:0007669"/>
    <property type="project" value="UniProtKB-KW"/>
</dbReference>
<dbReference type="SUPFAM" id="SSF56219">
    <property type="entry name" value="DNase I-like"/>
    <property type="match status" value="1"/>
</dbReference>
<evidence type="ECO:0000256" key="4">
    <source>
        <dbReference type="ARBA" id="ARBA00022842"/>
    </source>
</evidence>
<name>A0A2K2DAJ3_BRADI</name>
<proteinExistence type="predicted"/>
<evidence type="ECO:0000313" key="6">
    <source>
        <dbReference type="EnsemblPlants" id="PNT71297"/>
    </source>
</evidence>
<evidence type="ECO:0000256" key="3">
    <source>
        <dbReference type="ARBA" id="ARBA00022801"/>
    </source>
</evidence>
<dbReference type="GO" id="GO:0006284">
    <property type="term" value="P:base-excision repair"/>
    <property type="evidence" value="ECO:0000318"/>
    <property type="project" value="GO_Central"/>
</dbReference>
<dbReference type="Gramene" id="PNT71297">
    <property type="protein sequence ID" value="PNT71297"/>
    <property type="gene ID" value="BRADI_2g25972v3"/>
</dbReference>
<dbReference type="InterPro" id="IPR036691">
    <property type="entry name" value="Endo/exonu/phosph_ase_sf"/>
</dbReference>
<gene>
    <name evidence="5" type="ORF">BRADI_2g25972v3</name>
</gene>
<keyword evidence="2" id="KW-0479">Metal-binding</keyword>
<dbReference type="AlphaFoldDB" id="A0A2K2DAJ3"/>
<evidence type="ECO:0000256" key="1">
    <source>
        <dbReference type="ARBA" id="ARBA00001946"/>
    </source>
</evidence>
<dbReference type="InParanoid" id="A0A2K2DAJ3"/>